<feature type="region of interest" description="Disordered" evidence="1">
    <location>
        <begin position="143"/>
        <end position="280"/>
    </location>
</feature>
<dbReference type="InterPro" id="IPR058017">
    <property type="entry name" value="At3g28540-like_C"/>
</dbReference>
<feature type="compositionally biased region" description="Low complexity" evidence="1">
    <location>
        <begin position="209"/>
        <end position="221"/>
    </location>
</feature>
<feature type="compositionally biased region" description="Basic and acidic residues" evidence="1">
    <location>
        <begin position="192"/>
        <end position="205"/>
    </location>
</feature>
<keyword evidence="4" id="KW-1185">Reference proteome</keyword>
<feature type="compositionally biased region" description="Basic and acidic residues" evidence="1">
    <location>
        <begin position="174"/>
        <end position="183"/>
    </location>
</feature>
<name>A0A0D9X2R7_9ORYZ</name>
<dbReference type="eggNOG" id="KOG0743">
    <property type="taxonomic scope" value="Eukaryota"/>
</dbReference>
<dbReference type="AlphaFoldDB" id="A0A0D9X2R7"/>
<dbReference type="EnsemblPlants" id="LPERR07G22660.1">
    <property type="protein sequence ID" value="LPERR07G22660.1"/>
    <property type="gene ID" value="LPERR07G22660"/>
</dbReference>
<dbReference type="Gene3D" id="6.10.280.40">
    <property type="match status" value="1"/>
</dbReference>
<evidence type="ECO:0000259" key="2">
    <source>
        <dbReference type="Pfam" id="PF25568"/>
    </source>
</evidence>
<dbReference type="HOGENOM" id="CLU_995200_0_0_1"/>
<accession>A0A0D9X2R7</accession>
<feature type="compositionally biased region" description="Basic and acidic residues" evidence="1">
    <location>
        <begin position="143"/>
        <end position="152"/>
    </location>
</feature>
<sequence>MANFLDYDIYDLELTAVKSNTDLRRLFIETTGKSIIVIEDIDCSIDITGKRKNSKKNKKKKKIPLPSSDDEESEEKKAFKVLAKNYLGVEKHELFSEIRQLLEEEAIEMSPADVTENLMPRSKKKDVQVCLGRLLKALHEAKEAKAARNKADSEEEEDDVNDDDSSSSSDDSNSDSKVEDPKDKKKNKASHKAKEAKVDKNKADDNGNDDFSSSNDGFNSNSEEEGQKDNKKNKKTLNTAKEVKATGNKTDVDKHYNNDDDSPNSNDDSDSKVDDRKEKK</sequence>
<organism evidence="3 4">
    <name type="scientific">Leersia perrieri</name>
    <dbReference type="NCBI Taxonomy" id="77586"/>
    <lineage>
        <taxon>Eukaryota</taxon>
        <taxon>Viridiplantae</taxon>
        <taxon>Streptophyta</taxon>
        <taxon>Embryophyta</taxon>
        <taxon>Tracheophyta</taxon>
        <taxon>Spermatophyta</taxon>
        <taxon>Magnoliopsida</taxon>
        <taxon>Liliopsida</taxon>
        <taxon>Poales</taxon>
        <taxon>Poaceae</taxon>
        <taxon>BOP clade</taxon>
        <taxon>Oryzoideae</taxon>
        <taxon>Oryzeae</taxon>
        <taxon>Oryzinae</taxon>
        <taxon>Leersia</taxon>
    </lineage>
</organism>
<evidence type="ECO:0000313" key="4">
    <source>
        <dbReference type="Proteomes" id="UP000032180"/>
    </source>
</evidence>
<dbReference type="Gramene" id="LPERR07G22660.1">
    <property type="protein sequence ID" value="LPERR07G22660.1"/>
    <property type="gene ID" value="LPERR07G22660"/>
</dbReference>
<dbReference type="Proteomes" id="UP000032180">
    <property type="component" value="Chromosome 7"/>
</dbReference>
<reference evidence="3" key="3">
    <citation type="submission" date="2015-04" db="UniProtKB">
        <authorList>
            <consortium name="EnsemblPlants"/>
        </authorList>
    </citation>
    <scope>IDENTIFICATION</scope>
</reference>
<protein>
    <recommendedName>
        <fullName evidence="2">AAA+ ATPase At3g28540-like C-terminal domain-containing protein</fullName>
    </recommendedName>
</protein>
<dbReference type="PANTHER" id="PTHR23070">
    <property type="entry name" value="BCS1 AAA-TYPE ATPASE"/>
    <property type="match status" value="1"/>
</dbReference>
<feature type="compositionally biased region" description="Acidic residues" evidence="1">
    <location>
        <begin position="153"/>
        <end position="165"/>
    </location>
</feature>
<feature type="domain" description="AAA+ ATPase At3g28540-like C-terminal" evidence="2">
    <location>
        <begin position="77"/>
        <end position="148"/>
    </location>
</feature>
<evidence type="ECO:0000313" key="3">
    <source>
        <dbReference type="EnsemblPlants" id="LPERR07G22660.1"/>
    </source>
</evidence>
<dbReference type="STRING" id="77586.A0A0D9X2R7"/>
<dbReference type="InterPro" id="IPR050747">
    <property type="entry name" value="Mitochondrial_chaperone_BCS1"/>
</dbReference>
<reference evidence="4" key="2">
    <citation type="submission" date="2013-12" db="EMBL/GenBank/DDBJ databases">
        <authorList>
            <person name="Yu Y."/>
            <person name="Lee S."/>
            <person name="de Baynast K."/>
            <person name="Wissotski M."/>
            <person name="Liu L."/>
            <person name="Talag J."/>
            <person name="Goicoechea J."/>
            <person name="Angelova A."/>
            <person name="Jetty R."/>
            <person name="Kudrna D."/>
            <person name="Golser W."/>
            <person name="Rivera L."/>
            <person name="Zhang J."/>
            <person name="Wing R."/>
        </authorList>
    </citation>
    <scope>NUCLEOTIDE SEQUENCE</scope>
</reference>
<reference evidence="3 4" key="1">
    <citation type="submission" date="2012-08" db="EMBL/GenBank/DDBJ databases">
        <title>Oryza genome evolution.</title>
        <authorList>
            <person name="Wing R.A."/>
        </authorList>
    </citation>
    <scope>NUCLEOTIDE SEQUENCE</scope>
</reference>
<dbReference type="Pfam" id="PF25568">
    <property type="entry name" value="AAA_lid_At3g28540"/>
    <property type="match status" value="1"/>
</dbReference>
<feature type="compositionally biased region" description="Basic and acidic residues" evidence="1">
    <location>
        <begin position="269"/>
        <end position="280"/>
    </location>
</feature>
<evidence type="ECO:0000256" key="1">
    <source>
        <dbReference type="SAM" id="MobiDB-lite"/>
    </source>
</evidence>
<proteinExistence type="predicted"/>